<accession>A0A9X4BHN3</accession>
<dbReference type="AlphaFoldDB" id="A0A9X4BHN3"/>
<organism evidence="2 3">
    <name type="scientific">Tahibacter soli</name>
    <dbReference type="NCBI Taxonomy" id="2983605"/>
    <lineage>
        <taxon>Bacteria</taxon>
        <taxon>Pseudomonadati</taxon>
        <taxon>Pseudomonadota</taxon>
        <taxon>Gammaproteobacteria</taxon>
        <taxon>Lysobacterales</taxon>
        <taxon>Rhodanobacteraceae</taxon>
        <taxon>Tahibacter</taxon>
    </lineage>
</organism>
<evidence type="ECO:0000256" key="1">
    <source>
        <dbReference type="SAM" id="Coils"/>
    </source>
</evidence>
<feature type="coiled-coil region" evidence="1">
    <location>
        <begin position="427"/>
        <end position="466"/>
    </location>
</feature>
<proteinExistence type="predicted"/>
<gene>
    <name evidence="2" type="ORF">OD750_008565</name>
</gene>
<keyword evidence="1" id="KW-0175">Coiled coil</keyword>
<dbReference type="RefSeq" id="WP_272841896.1">
    <property type="nucleotide sequence ID" value="NZ_JAOVZO020000013.1"/>
</dbReference>
<dbReference type="Proteomes" id="UP001139971">
    <property type="component" value="Unassembled WGS sequence"/>
</dbReference>
<evidence type="ECO:0000313" key="2">
    <source>
        <dbReference type="EMBL" id="MDC8012598.1"/>
    </source>
</evidence>
<sequence length="761" mass="84613">MTESTQTWPLTTEEALQVVSNALKIKGVPLEARNIPLLRHEAWLTLDEHLDELSFETIHPSQDWKLLVWARGLAIHSKAPKALDIRAGRLLMRALACGTRTNAFLALSEIGESLGLNDVSGTSHVDYPAWLDHRFKMARLYKRQGKFRSAIEINAQLASTIPQNIDRNSRAIAEAKILLHIAKAAYSHDMRIGMALILARLATGRLAPDFVRTDGAPASESLFARALDTQLGIEFDMLAANAGNPRKIASDRRAAILDRWRRAEDLDSALTNSSARTAFRRCRATFDSTSCDSERQACREEYRDMLANLSNQPADARGQAIRQGHYADMLIQLGRQGEAEDYLESSIAFAKSVCDWQTLSVNLMRMAEIKGRKAARDGAAIQSALELVGEAKTVLAKLEEKPAALHLHCCKQEAHLHLLAGDWNGAMIALEQADEHLMRTLERLNAESAELLLNDLTNNLRAADRQRTYAPSAILSADELGLVNQSLAADWSIVSAKQQDLVRDLQSAVRFEQRSDTQRMSWRRLARYGASIVHKVKNNYADALKPLGAVLDSYPDVPPSLVTLITETIEGAKQHLVGALYSELKLDPADQQLDVEHHSVYRLAHLKEQDRTDLQRLAPQLEHKVEVAGDFRIEGFEPEIRIQLFSFYENAARIIGQSGDAAKRRYIHSRISWHAPASFEQQPGEKAYGRLEIEDSAGRTSELRAAVDAVLAGGAIDQLHGLYLAISFLREVYDCTVSTAGEDGRSSILRIDFPLSARVQP</sequence>
<comment type="caution">
    <text evidence="2">The sequence shown here is derived from an EMBL/GenBank/DDBJ whole genome shotgun (WGS) entry which is preliminary data.</text>
</comment>
<dbReference type="EMBL" id="JAOVZO020000013">
    <property type="protein sequence ID" value="MDC8012598.1"/>
    <property type="molecule type" value="Genomic_DNA"/>
</dbReference>
<evidence type="ECO:0008006" key="4">
    <source>
        <dbReference type="Google" id="ProtNLM"/>
    </source>
</evidence>
<reference evidence="2" key="1">
    <citation type="submission" date="2023-02" db="EMBL/GenBank/DDBJ databases">
        <title>Tahibacter soli sp. nov. isolated from soil.</title>
        <authorList>
            <person name="Baek J.H."/>
            <person name="Lee J.K."/>
            <person name="Choi D.G."/>
            <person name="Jeon C.O."/>
        </authorList>
    </citation>
    <scope>NUCLEOTIDE SEQUENCE</scope>
    <source>
        <strain evidence="2">BL</strain>
    </source>
</reference>
<evidence type="ECO:0000313" key="3">
    <source>
        <dbReference type="Proteomes" id="UP001139971"/>
    </source>
</evidence>
<keyword evidence="3" id="KW-1185">Reference proteome</keyword>
<protein>
    <recommendedName>
        <fullName evidence="4">Tetratricopeptide repeat protein</fullName>
    </recommendedName>
</protein>
<name>A0A9X4BHN3_9GAMM</name>